<accession>A0A1G6T7M0</accession>
<gene>
    <name evidence="2" type="ORF">SAMN05444580_103425</name>
</gene>
<evidence type="ECO:0000313" key="2">
    <source>
        <dbReference type="EMBL" id="SDD24983.1"/>
    </source>
</evidence>
<keyword evidence="1" id="KW-0732">Signal</keyword>
<name>A0A1G6T7M0_9NOCA</name>
<evidence type="ECO:0000256" key="1">
    <source>
        <dbReference type="SAM" id="SignalP"/>
    </source>
</evidence>
<evidence type="ECO:0008006" key="4">
    <source>
        <dbReference type="Google" id="ProtNLM"/>
    </source>
</evidence>
<feature type="signal peptide" evidence="1">
    <location>
        <begin position="1"/>
        <end position="27"/>
    </location>
</feature>
<dbReference type="AlphaFoldDB" id="A0A1G6T7M0"/>
<evidence type="ECO:0000313" key="3">
    <source>
        <dbReference type="Proteomes" id="UP000199417"/>
    </source>
</evidence>
<dbReference type="STRING" id="168276.SAMN05444580_103425"/>
<organism evidence="2 3">
    <name type="scientific">Rhodococcus tukisamuensis</name>
    <dbReference type="NCBI Taxonomy" id="168276"/>
    <lineage>
        <taxon>Bacteria</taxon>
        <taxon>Bacillati</taxon>
        <taxon>Actinomycetota</taxon>
        <taxon>Actinomycetes</taxon>
        <taxon>Mycobacteriales</taxon>
        <taxon>Nocardiaceae</taxon>
        <taxon>Rhodococcus</taxon>
    </lineage>
</organism>
<dbReference type="Proteomes" id="UP000199417">
    <property type="component" value="Unassembled WGS sequence"/>
</dbReference>
<sequence>MTTLTRAALAGTAMTAALVMGAGTASAATIGTAGSAMVSTPTGADQLCGTAYIGADTHVGAPPAGARAVQGVTVTGKLYDSGSVLQATASATTDANGRYCIQAPAGLASVITSNGWVDMSFTPATVTDTSVTPNVTYAGRMSGPGTPSADGKLTLGEFIKHPWPNLITATSAWKVNVVFA</sequence>
<proteinExistence type="predicted"/>
<keyword evidence="3" id="KW-1185">Reference proteome</keyword>
<protein>
    <recommendedName>
        <fullName evidence="4">Carboxypeptidase regulatory-like domain-containing protein</fullName>
    </recommendedName>
</protein>
<dbReference type="RefSeq" id="WP_072846559.1">
    <property type="nucleotide sequence ID" value="NZ_FNAB01000003.1"/>
</dbReference>
<reference evidence="2 3" key="1">
    <citation type="submission" date="2016-10" db="EMBL/GenBank/DDBJ databases">
        <authorList>
            <person name="de Groot N.N."/>
        </authorList>
    </citation>
    <scope>NUCLEOTIDE SEQUENCE [LARGE SCALE GENOMIC DNA]</scope>
    <source>
        <strain evidence="2 3">JCM 11308</strain>
    </source>
</reference>
<feature type="chain" id="PRO_5011666412" description="Carboxypeptidase regulatory-like domain-containing protein" evidence="1">
    <location>
        <begin position="28"/>
        <end position="180"/>
    </location>
</feature>
<dbReference type="EMBL" id="FNAB01000003">
    <property type="protein sequence ID" value="SDD24983.1"/>
    <property type="molecule type" value="Genomic_DNA"/>
</dbReference>